<evidence type="ECO:0000313" key="3">
    <source>
        <dbReference type="Proteomes" id="UP000499080"/>
    </source>
</evidence>
<protein>
    <submittedName>
        <fullName evidence="2">Uncharacterized protein</fullName>
    </submittedName>
</protein>
<organism evidence="2 3">
    <name type="scientific">Araneus ventricosus</name>
    <name type="common">Orbweaver spider</name>
    <name type="synonym">Epeira ventricosa</name>
    <dbReference type="NCBI Taxonomy" id="182803"/>
    <lineage>
        <taxon>Eukaryota</taxon>
        <taxon>Metazoa</taxon>
        <taxon>Ecdysozoa</taxon>
        <taxon>Arthropoda</taxon>
        <taxon>Chelicerata</taxon>
        <taxon>Arachnida</taxon>
        <taxon>Araneae</taxon>
        <taxon>Araneomorphae</taxon>
        <taxon>Entelegynae</taxon>
        <taxon>Araneoidea</taxon>
        <taxon>Araneidae</taxon>
        <taxon>Araneus</taxon>
    </lineage>
</organism>
<proteinExistence type="predicted"/>
<keyword evidence="3" id="KW-1185">Reference proteome</keyword>
<evidence type="ECO:0000256" key="1">
    <source>
        <dbReference type="SAM" id="MobiDB-lite"/>
    </source>
</evidence>
<dbReference type="EMBL" id="BGPR01004143">
    <property type="protein sequence ID" value="GBM96450.1"/>
    <property type="molecule type" value="Genomic_DNA"/>
</dbReference>
<sequence>MSLGPPVAADVGEAQWQFKTAEWFSAVAGTCASSNCSLYTTNGILQTGFKSVDTNRCVCKVPYTYIDQMRSVGKDIPLSSPEHESIFPNIPEVSSAPTTPPSDKDNRTFSISCSNRRSRTYTTHFNHP</sequence>
<feature type="region of interest" description="Disordered" evidence="1">
    <location>
        <begin position="74"/>
        <end position="110"/>
    </location>
</feature>
<accession>A0A4Y2K257</accession>
<gene>
    <name evidence="2" type="ORF">AVEN_133812_1</name>
</gene>
<dbReference type="Proteomes" id="UP000499080">
    <property type="component" value="Unassembled WGS sequence"/>
</dbReference>
<name>A0A4Y2K257_ARAVE</name>
<comment type="caution">
    <text evidence="2">The sequence shown here is derived from an EMBL/GenBank/DDBJ whole genome shotgun (WGS) entry which is preliminary data.</text>
</comment>
<reference evidence="2 3" key="1">
    <citation type="journal article" date="2019" name="Sci. Rep.">
        <title>Orb-weaving spider Araneus ventricosus genome elucidates the spidroin gene catalogue.</title>
        <authorList>
            <person name="Kono N."/>
            <person name="Nakamura H."/>
            <person name="Ohtoshi R."/>
            <person name="Moran D.A.P."/>
            <person name="Shinohara A."/>
            <person name="Yoshida Y."/>
            <person name="Fujiwara M."/>
            <person name="Mori M."/>
            <person name="Tomita M."/>
            <person name="Arakawa K."/>
        </authorList>
    </citation>
    <scope>NUCLEOTIDE SEQUENCE [LARGE SCALE GENOMIC DNA]</scope>
</reference>
<dbReference type="AlphaFoldDB" id="A0A4Y2K257"/>
<evidence type="ECO:0000313" key="2">
    <source>
        <dbReference type="EMBL" id="GBM96450.1"/>
    </source>
</evidence>